<reference evidence="2" key="2">
    <citation type="submission" date="2020-10" db="UniProtKB">
        <authorList>
            <consortium name="WormBaseParasite"/>
        </authorList>
    </citation>
    <scope>IDENTIFICATION</scope>
</reference>
<keyword evidence="1" id="KW-1185">Reference proteome</keyword>
<accession>A0A7E4VT27</accession>
<reference evidence="1" key="1">
    <citation type="journal article" date="2013" name="Genetics">
        <title>The draft genome and transcriptome of Panagrellus redivivus are shaped by the harsh demands of a free-living lifestyle.</title>
        <authorList>
            <person name="Srinivasan J."/>
            <person name="Dillman A.R."/>
            <person name="Macchietto M.G."/>
            <person name="Heikkinen L."/>
            <person name="Lakso M."/>
            <person name="Fracchia K.M."/>
            <person name="Antoshechkin I."/>
            <person name="Mortazavi A."/>
            <person name="Wong G."/>
            <person name="Sternberg P.W."/>
        </authorList>
    </citation>
    <scope>NUCLEOTIDE SEQUENCE [LARGE SCALE GENOMIC DNA]</scope>
    <source>
        <strain evidence="1">MT8872</strain>
    </source>
</reference>
<protein>
    <submittedName>
        <fullName evidence="2">DUF695 domain-containing protein</fullName>
    </submittedName>
</protein>
<evidence type="ECO:0000313" key="1">
    <source>
        <dbReference type="Proteomes" id="UP000492821"/>
    </source>
</evidence>
<evidence type="ECO:0000313" key="2">
    <source>
        <dbReference type="WBParaSite" id="Pan_g3081.t1"/>
    </source>
</evidence>
<dbReference type="Proteomes" id="UP000492821">
    <property type="component" value="Unassembled WGS sequence"/>
</dbReference>
<name>A0A7E4VT27_PANRE</name>
<proteinExistence type="predicted"/>
<dbReference type="AlphaFoldDB" id="A0A7E4VT27"/>
<dbReference type="WBParaSite" id="Pan_g3081.t1">
    <property type="protein sequence ID" value="Pan_g3081.t1"/>
    <property type="gene ID" value="Pan_g3081"/>
</dbReference>
<sequence length="81" mass="9247">MGGFTDVLALFEGLQFEKNQCAISVTTDDPNLPVDNFLGSFDDFFDRHPALNDLCISYVNIHDGKKWFLTCNRRCLDQTEI</sequence>
<organism evidence="1 2">
    <name type="scientific">Panagrellus redivivus</name>
    <name type="common">Microworm</name>
    <dbReference type="NCBI Taxonomy" id="6233"/>
    <lineage>
        <taxon>Eukaryota</taxon>
        <taxon>Metazoa</taxon>
        <taxon>Ecdysozoa</taxon>
        <taxon>Nematoda</taxon>
        <taxon>Chromadorea</taxon>
        <taxon>Rhabditida</taxon>
        <taxon>Tylenchina</taxon>
        <taxon>Panagrolaimomorpha</taxon>
        <taxon>Panagrolaimoidea</taxon>
        <taxon>Panagrolaimidae</taxon>
        <taxon>Panagrellus</taxon>
    </lineage>
</organism>